<evidence type="ECO:0000313" key="1">
    <source>
        <dbReference type="EMBL" id="GIY13338.1"/>
    </source>
</evidence>
<proteinExistence type="predicted"/>
<protein>
    <submittedName>
        <fullName evidence="1">Uncharacterized protein</fullName>
    </submittedName>
</protein>
<dbReference type="Proteomes" id="UP001054945">
    <property type="component" value="Unassembled WGS sequence"/>
</dbReference>
<organism evidence="1 2">
    <name type="scientific">Caerostris extrusa</name>
    <name type="common">Bark spider</name>
    <name type="synonym">Caerostris bankana</name>
    <dbReference type="NCBI Taxonomy" id="172846"/>
    <lineage>
        <taxon>Eukaryota</taxon>
        <taxon>Metazoa</taxon>
        <taxon>Ecdysozoa</taxon>
        <taxon>Arthropoda</taxon>
        <taxon>Chelicerata</taxon>
        <taxon>Arachnida</taxon>
        <taxon>Araneae</taxon>
        <taxon>Araneomorphae</taxon>
        <taxon>Entelegynae</taxon>
        <taxon>Araneoidea</taxon>
        <taxon>Araneidae</taxon>
        <taxon>Caerostris</taxon>
    </lineage>
</organism>
<evidence type="ECO:0000313" key="2">
    <source>
        <dbReference type="Proteomes" id="UP001054945"/>
    </source>
</evidence>
<comment type="caution">
    <text evidence="1">The sequence shown here is derived from an EMBL/GenBank/DDBJ whole genome shotgun (WGS) entry which is preliminary data.</text>
</comment>
<dbReference type="EMBL" id="BPLR01006918">
    <property type="protein sequence ID" value="GIY13338.1"/>
    <property type="molecule type" value="Genomic_DNA"/>
</dbReference>
<sequence>MQAIILKDGRLDGQLASVLAIGTPKKIDSRLPPKVVSGQEHSICSLFTEIINMDDEEFFRDVYQLHPVNSYSSSMSGTRPYNETAVTAAVNLLFGCVCC</sequence>
<gene>
    <name evidence="1" type="ORF">CEXT_171671</name>
</gene>
<reference evidence="1 2" key="1">
    <citation type="submission" date="2021-06" db="EMBL/GenBank/DDBJ databases">
        <title>Caerostris extrusa draft genome.</title>
        <authorList>
            <person name="Kono N."/>
            <person name="Arakawa K."/>
        </authorList>
    </citation>
    <scope>NUCLEOTIDE SEQUENCE [LARGE SCALE GENOMIC DNA]</scope>
</reference>
<dbReference type="AlphaFoldDB" id="A0AAV4QZZ7"/>
<keyword evidence="2" id="KW-1185">Reference proteome</keyword>
<accession>A0AAV4QZZ7</accession>
<name>A0AAV4QZZ7_CAEEX</name>